<sequence length="65" mass="6927">MKQQNRRKRLREVEIGVVQALTSTGSQAQTCEGSGLVWEDGTGPDALSPTNWAQAVPILASTSTV</sequence>
<dbReference type="AlphaFoldDB" id="A0A1E1KX64"/>
<gene>
    <name evidence="1" type="ORF">RCO7_05949</name>
</gene>
<dbReference type="EMBL" id="FJUW01000026">
    <property type="protein sequence ID" value="CZT02810.1"/>
    <property type="molecule type" value="Genomic_DNA"/>
</dbReference>
<keyword evidence="2" id="KW-1185">Reference proteome</keyword>
<accession>A0A1E1KX64</accession>
<dbReference type="Proteomes" id="UP000178129">
    <property type="component" value="Unassembled WGS sequence"/>
</dbReference>
<protein>
    <submittedName>
        <fullName evidence="1">Uncharacterized protein</fullName>
    </submittedName>
</protein>
<name>A0A1E1KX64_9HELO</name>
<reference evidence="2" key="1">
    <citation type="submission" date="2016-03" db="EMBL/GenBank/DDBJ databases">
        <authorList>
            <person name="Ploux O."/>
        </authorList>
    </citation>
    <scope>NUCLEOTIDE SEQUENCE [LARGE SCALE GENOMIC DNA]</scope>
    <source>
        <strain evidence="2">UK7</strain>
    </source>
</reference>
<proteinExistence type="predicted"/>
<evidence type="ECO:0000313" key="1">
    <source>
        <dbReference type="EMBL" id="CZT02810.1"/>
    </source>
</evidence>
<evidence type="ECO:0000313" key="2">
    <source>
        <dbReference type="Proteomes" id="UP000178129"/>
    </source>
</evidence>
<comment type="caution">
    <text evidence="1">The sequence shown here is derived from an EMBL/GenBank/DDBJ whole genome shotgun (WGS) entry which is preliminary data.</text>
</comment>
<organism evidence="1 2">
    <name type="scientific">Rhynchosporium graminicola</name>
    <dbReference type="NCBI Taxonomy" id="2792576"/>
    <lineage>
        <taxon>Eukaryota</taxon>
        <taxon>Fungi</taxon>
        <taxon>Dikarya</taxon>
        <taxon>Ascomycota</taxon>
        <taxon>Pezizomycotina</taxon>
        <taxon>Leotiomycetes</taxon>
        <taxon>Helotiales</taxon>
        <taxon>Ploettnerulaceae</taxon>
        <taxon>Rhynchosporium</taxon>
    </lineage>
</organism>
<dbReference type="InParanoid" id="A0A1E1KX64"/>